<dbReference type="SUPFAM" id="SSF69819">
    <property type="entry name" value="MTH1598-like"/>
    <property type="match status" value="1"/>
</dbReference>
<reference evidence="6 7" key="1">
    <citation type="journal article" date="1998" name="Nature">
        <title>The complete genome of the hyperthermophilic bacterium Aquifex aeolicus.</title>
        <authorList>
            <person name="Deckert G."/>
            <person name="Warren P.V."/>
            <person name="Gaasterland T."/>
            <person name="Young W.G."/>
            <person name="Lenox A.L."/>
            <person name="Graham D.E."/>
            <person name="Overbeek R."/>
            <person name="Snead M.A."/>
            <person name="Keller M."/>
            <person name="Aujay M."/>
            <person name="Huber R."/>
            <person name="Feldman R.A."/>
            <person name="Short J.M."/>
            <person name="Olson G.J."/>
            <person name="Swanson R.V."/>
        </authorList>
    </citation>
    <scope>NUCLEOTIDE SEQUENCE [LARGE SCALE GENOMIC DNA]</scope>
    <source>
        <strain evidence="6 7">VF5</strain>
    </source>
</reference>
<evidence type="ECO:0000313" key="7">
    <source>
        <dbReference type="Proteomes" id="UP000000798"/>
    </source>
</evidence>
<protein>
    <recommendedName>
        <fullName evidence="5">Archease domain-containing protein</fullName>
    </recommendedName>
</protein>
<dbReference type="InParanoid" id="O67888"/>
<dbReference type="GO" id="GO:0046872">
    <property type="term" value="F:metal ion binding"/>
    <property type="evidence" value="ECO:0007669"/>
    <property type="project" value="UniProtKB-KW"/>
</dbReference>
<sequence>MVKLDYEPVYDITADAGIRVRAKTLEELFCHAILATFNEITDIDKVEPKEEYEIQAQNDMPFLLADIINEALVLHESKHFVASECEVLELKEDFVKVKLKGEKFDPKRHPSKLVIKAATYHRLRVEKKNEHWEAEVIFDI</sequence>
<keyword evidence="4" id="KW-0106">Calcium</keyword>
<dbReference type="RefSeq" id="WP_010881393.1">
    <property type="nucleotide sequence ID" value="NC_000918.1"/>
</dbReference>
<name>O67888_AQUAE</name>
<dbReference type="GO" id="GO:0008033">
    <property type="term" value="P:tRNA processing"/>
    <property type="evidence" value="ECO:0007669"/>
    <property type="project" value="UniProtKB-KW"/>
</dbReference>
<organism evidence="6 7">
    <name type="scientific">Aquifex aeolicus (strain VF5)</name>
    <dbReference type="NCBI Taxonomy" id="224324"/>
    <lineage>
        <taxon>Bacteria</taxon>
        <taxon>Pseudomonadati</taxon>
        <taxon>Aquificota</taxon>
        <taxon>Aquificia</taxon>
        <taxon>Aquificales</taxon>
        <taxon>Aquificaceae</taxon>
        <taxon>Aquifex</taxon>
    </lineage>
</organism>
<dbReference type="Pfam" id="PF01951">
    <property type="entry name" value="Archease"/>
    <property type="match status" value="1"/>
</dbReference>
<dbReference type="Gene3D" id="3.55.10.10">
    <property type="entry name" value="Archease domain"/>
    <property type="match status" value="1"/>
</dbReference>
<dbReference type="STRING" id="224324.aq_2128"/>
<dbReference type="KEGG" id="aae:aq_2128"/>
<evidence type="ECO:0000256" key="2">
    <source>
        <dbReference type="ARBA" id="ARBA00022694"/>
    </source>
</evidence>
<dbReference type="OrthoDB" id="164090at2"/>
<accession>O67888</accession>
<dbReference type="InterPro" id="IPR002804">
    <property type="entry name" value="Archease"/>
</dbReference>
<dbReference type="AlphaFoldDB" id="O67888"/>
<dbReference type="PANTHER" id="PTHR12682:SF11">
    <property type="entry name" value="PROTEIN ARCHEASE"/>
    <property type="match status" value="1"/>
</dbReference>
<dbReference type="EnsemblBacteria" id="AAC07861">
    <property type="protein sequence ID" value="AAC07861"/>
    <property type="gene ID" value="aq_2128"/>
</dbReference>
<dbReference type="HOGENOM" id="CLU_111362_3_0_0"/>
<dbReference type="eggNOG" id="COG1371">
    <property type="taxonomic scope" value="Bacteria"/>
</dbReference>
<dbReference type="EMBL" id="AE000657">
    <property type="protein sequence ID" value="AAC07861.1"/>
    <property type="molecule type" value="Genomic_DNA"/>
</dbReference>
<evidence type="ECO:0000256" key="3">
    <source>
        <dbReference type="ARBA" id="ARBA00022723"/>
    </source>
</evidence>
<proteinExistence type="inferred from homology"/>
<dbReference type="SMR" id="O67888"/>
<keyword evidence="2" id="KW-0819">tRNA processing</keyword>
<dbReference type="InterPro" id="IPR036820">
    <property type="entry name" value="Archease_dom_sf"/>
</dbReference>
<feature type="domain" description="Archease" evidence="5">
    <location>
        <begin position="10"/>
        <end position="140"/>
    </location>
</feature>
<gene>
    <name evidence="6" type="ordered locus">aq_2128</name>
</gene>
<dbReference type="PIR" id="D70482">
    <property type="entry name" value="D70482"/>
</dbReference>
<dbReference type="InterPro" id="IPR023572">
    <property type="entry name" value="Archease_dom"/>
</dbReference>
<evidence type="ECO:0000259" key="5">
    <source>
        <dbReference type="Pfam" id="PF01951"/>
    </source>
</evidence>
<keyword evidence="3" id="KW-0479">Metal-binding</keyword>
<comment type="similarity">
    <text evidence="1">Belongs to the archease family.</text>
</comment>
<evidence type="ECO:0000256" key="4">
    <source>
        <dbReference type="ARBA" id="ARBA00022837"/>
    </source>
</evidence>
<keyword evidence="7" id="KW-1185">Reference proteome</keyword>
<evidence type="ECO:0000313" key="6">
    <source>
        <dbReference type="EMBL" id="AAC07861.1"/>
    </source>
</evidence>
<dbReference type="Proteomes" id="UP000000798">
    <property type="component" value="Chromosome"/>
</dbReference>
<evidence type="ECO:0000256" key="1">
    <source>
        <dbReference type="ARBA" id="ARBA00007963"/>
    </source>
</evidence>
<dbReference type="PANTHER" id="PTHR12682">
    <property type="entry name" value="ARCHEASE"/>
    <property type="match status" value="1"/>
</dbReference>